<dbReference type="EMBL" id="JZWI01000037">
    <property type="protein sequence ID" value="KLN53228.1"/>
    <property type="molecule type" value="Genomic_DNA"/>
</dbReference>
<reference evidence="1 2" key="1">
    <citation type="submission" date="2015-03" db="EMBL/GenBank/DDBJ databases">
        <title>Genome sequence of Variovorax paradoxus TBEA6.</title>
        <authorList>
            <person name="Poehlein A."/>
            <person name="Schuldes J."/>
            <person name="Wuebbeler J.H."/>
            <person name="Hiessl S."/>
            <person name="Steinbuechel A."/>
            <person name="Daniel R."/>
        </authorList>
    </citation>
    <scope>NUCLEOTIDE SEQUENCE [LARGE SCALE GENOMIC DNA]</scope>
    <source>
        <strain evidence="1 2">TBEA6</strain>
    </source>
</reference>
<dbReference type="Proteomes" id="UP000035170">
    <property type="component" value="Unassembled WGS sequence"/>
</dbReference>
<name>A0A0H2LSF7_VARPD</name>
<dbReference type="PATRIC" id="fig|34073.19.peg.5857"/>
<gene>
    <name evidence="1" type="ORF">VPARA_57090</name>
</gene>
<sequence length="134" mass="14266">MRNDFTFPLAFCKAQWSVGLHTLAMLETCGAQCLSLGAHMLEDRSALRRTDSDAVSRAGDWQALAMAAANAFWRTSEAPDHPGVAITPKHRAADAAPSRNAVVQDAVRTLNAALNARAGRRPRKGGAGLSRAKA</sequence>
<evidence type="ECO:0000313" key="2">
    <source>
        <dbReference type="Proteomes" id="UP000035170"/>
    </source>
</evidence>
<protein>
    <submittedName>
        <fullName evidence="1">Uncharacterized protein</fullName>
    </submittedName>
</protein>
<accession>A0A0H2LSF7</accession>
<evidence type="ECO:0000313" key="1">
    <source>
        <dbReference type="EMBL" id="KLN53228.1"/>
    </source>
</evidence>
<comment type="caution">
    <text evidence="1">The sequence shown here is derived from an EMBL/GenBank/DDBJ whole genome shotgun (WGS) entry which is preliminary data.</text>
</comment>
<dbReference type="RefSeq" id="WP_053063353.1">
    <property type="nucleotide sequence ID" value="NZ_JZWI01000037.1"/>
</dbReference>
<organism evidence="1 2">
    <name type="scientific">Variovorax paradoxus</name>
    <dbReference type="NCBI Taxonomy" id="34073"/>
    <lineage>
        <taxon>Bacteria</taxon>
        <taxon>Pseudomonadati</taxon>
        <taxon>Pseudomonadota</taxon>
        <taxon>Betaproteobacteria</taxon>
        <taxon>Burkholderiales</taxon>
        <taxon>Comamonadaceae</taxon>
        <taxon>Variovorax</taxon>
    </lineage>
</organism>
<proteinExistence type="predicted"/>
<dbReference type="AlphaFoldDB" id="A0A0H2LSF7"/>
<keyword evidence="2" id="KW-1185">Reference proteome</keyword>